<dbReference type="GO" id="GO:0005773">
    <property type="term" value="C:vacuole"/>
    <property type="evidence" value="ECO:0007669"/>
    <property type="project" value="GOC"/>
</dbReference>
<feature type="transmembrane region" description="Helical" evidence="8">
    <location>
        <begin position="115"/>
        <end position="132"/>
    </location>
</feature>
<dbReference type="RefSeq" id="XP_003956877.1">
    <property type="nucleotide sequence ID" value="XM_003956828.1"/>
</dbReference>
<dbReference type="OrthoDB" id="10012212at2759"/>
<dbReference type="EMBL" id="HE650824">
    <property type="protein sequence ID" value="CCF57742.1"/>
    <property type="molecule type" value="Genomic_DNA"/>
</dbReference>
<dbReference type="InterPro" id="IPR008506">
    <property type="entry name" value="SND2/TMEM208"/>
</dbReference>
<feature type="transmembrane region" description="Helical" evidence="8">
    <location>
        <begin position="91"/>
        <end position="109"/>
    </location>
</feature>
<sequence length="183" mass="21171">MAGKSGKKQVQSNLQILSNLYKLTVPTIVLTFLRVWFSSGSLLKCTLSQIPILLCIYTIDKSGRPKFDVNDPRKVVKYGIDLSDTGTLIEYLFDIIYLSLLGNVGVILFDTFKFYWVWILCPVYLAYKGYSLKQQYFPSKPKTKKSHIENEEDTSTTNVKSKRQLKREKNENKNGSQVKYKYR</sequence>
<dbReference type="FunCoup" id="H2ATP2">
    <property type="interactions" value="151"/>
</dbReference>
<organism evidence="9 10">
    <name type="scientific">Kazachstania africana (strain ATCC 22294 / BCRC 22015 / CBS 2517 / CECT 1963 / NBRC 1671 / NRRL Y-8276)</name>
    <name type="common">Yeast</name>
    <name type="synonym">Kluyveromyces africanus</name>
    <dbReference type="NCBI Taxonomy" id="1071382"/>
    <lineage>
        <taxon>Eukaryota</taxon>
        <taxon>Fungi</taxon>
        <taxon>Dikarya</taxon>
        <taxon>Ascomycota</taxon>
        <taxon>Saccharomycotina</taxon>
        <taxon>Saccharomycetes</taxon>
        <taxon>Saccharomycetales</taxon>
        <taxon>Saccharomycetaceae</taxon>
        <taxon>Kazachstania</taxon>
    </lineage>
</organism>
<evidence type="ECO:0000256" key="3">
    <source>
        <dbReference type="ARBA" id="ARBA00022692"/>
    </source>
</evidence>
<dbReference type="HOGENOM" id="CLU_094308_1_1_1"/>
<gene>
    <name evidence="9" type="primary">KAFR0D00950</name>
    <name evidence="9" type="ORF">KAFR_0D00950</name>
</gene>
<keyword evidence="4" id="KW-0256">Endoplasmic reticulum</keyword>
<proteinExistence type="inferred from homology"/>
<feature type="region of interest" description="Disordered" evidence="7">
    <location>
        <begin position="141"/>
        <end position="183"/>
    </location>
</feature>
<evidence type="ECO:0000256" key="2">
    <source>
        <dbReference type="ARBA" id="ARBA00009950"/>
    </source>
</evidence>
<dbReference type="GO" id="GO:0005789">
    <property type="term" value="C:endoplasmic reticulum membrane"/>
    <property type="evidence" value="ECO:0007669"/>
    <property type="project" value="UniProtKB-SubCell"/>
</dbReference>
<comment type="subcellular location">
    <subcellularLocation>
        <location evidence="1">Endoplasmic reticulum membrane</location>
        <topology evidence="1">Multi-pass membrane protein</topology>
    </subcellularLocation>
</comment>
<evidence type="ECO:0000256" key="1">
    <source>
        <dbReference type="ARBA" id="ARBA00004477"/>
    </source>
</evidence>
<dbReference type="Proteomes" id="UP000005220">
    <property type="component" value="Chromosome 4"/>
</dbReference>
<evidence type="ECO:0000313" key="10">
    <source>
        <dbReference type="Proteomes" id="UP000005220"/>
    </source>
</evidence>
<evidence type="ECO:0000256" key="6">
    <source>
        <dbReference type="ARBA" id="ARBA00023136"/>
    </source>
</evidence>
<dbReference type="PANTHER" id="PTHR13505">
    <property type="entry name" value="TRANSMEMBRANE PROTEIN 208"/>
    <property type="match status" value="1"/>
</dbReference>
<evidence type="ECO:0000256" key="8">
    <source>
        <dbReference type="SAM" id="Phobius"/>
    </source>
</evidence>
<protein>
    <recommendedName>
        <fullName evidence="11">Late endosome and vacuole interface protein 10</fullName>
    </recommendedName>
</protein>
<keyword evidence="10" id="KW-1185">Reference proteome</keyword>
<accession>H2ATP2</accession>
<dbReference type="PANTHER" id="PTHR13505:SF7">
    <property type="entry name" value="TRANSMEMBRANE PROTEIN 208"/>
    <property type="match status" value="1"/>
</dbReference>
<dbReference type="GO" id="GO:0006624">
    <property type="term" value="P:vacuolar protein processing"/>
    <property type="evidence" value="ECO:0007669"/>
    <property type="project" value="EnsemblFungi"/>
</dbReference>
<dbReference type="Pfam" id="PF05620">
    <property type="entry name" value="TMEM208_SND2"/>
    <property type="match status" value="1"/>
</dbReference>
<evidence type="ECO:0000256" key="4">
    <source>
        <dbReference type="ARBA" id="ARBA00022824"/>
    </source>
</evidence>
<name>H2ATP2_KAZAF</name>
<keyword evidence="5 8" id="KW-1133">Transmembrane helix</keyword>
<comment type="similarity">
    <text evidence="2">Belongs to the TMEM208 family.</text>
</comment>
<evidence type="ECO:0000256" key="5">
    <source>
        <dbReference type="ARBA" id="ARBA00022989"/>
    </source>
</evidence>
<dbReference type="STRING" id="1071382.H2ATP2"/>
<keyword evidence="6 8" id="KW-0472">Membrane</keyword>
<dbReference type="eggNOG" id="KOG3269">
    <property type="taxonomic scope" value="Eukaryota"/>
</dbReference>
<keyword evidence="3 8" id="KW-0812">Transmembrane</keyword>
<evidence type="ECO:0000313" key="9">
    <source>
        <dbReference type="EMBL" id="CCF57742.1"/>
    </source>
</evidence>
<dbReference type="InParanoid" id="H2ATP2"/>
<dbReference type="GeneID" id="13885700"/>
<evidence type="ECO:0000256" key="7">
    <source>
        <dbReference type="SAM" id="MobiDB-lite"/>
    </source>
</evidence>
<dbReference type="AlphaFoldDB" id="H2ATP2"/>
<dbReference type="KEGG" id="kaf:KAFR_0D00950"/>
<evidence type="ECO:0008006" key="11">
    <source>
        <dbReference type="Google" id="ProtNLM"/>
    </source>
</evidence>
<reference evidence="9 10" key="1">
    <citation type="journal article" date="2011" name="Proc. Natl. Acad. Sci. U.S.A.">
        <title>Evolutionary erosion of yeast sex chromosomes by mating-type switching accidents.</title>
        <authorList>
            <person name="Gordon J.L."/>
            <person name="Armisen D."/>
            <person name="Proux-Wera E."/>
            <person name="Oheigeartaigh S.S."/>
            <person name="Byrne K.P."/>
            <person name="Wolfe K.H."/>
        </authorList>
    </citation>
    <scope>NUCLEOTIDE SEQUENCE [LARGE SCALE GENOMIC DNA]</scope>
    <source>
        <strain evidence="10">ATCC 22294 / BCRC 22015 / CBS 2517 / CECT 1963 / NBRC 1671 / NRRL Y-8276</strain>
    </source>
</reference>